<evidence type="ECO:0000259" key="12">
    <source>
        <dbReference type="Pfam" id="PF01134"/>
    </source>
</evidence>
<keyword evidence="5 10" id="KW-0808">Transferase</keyword>
<feature type="region of interest" description="Disordered" evidence="11">
    <location>
        <begin position="420"/>
        <end position="443"/>
    </location>
</feature>
<comment type="similarity">
    <text evidence="10">Belongs to the MnmG family. TrmFO subfamily.</text>
</comment>
<gene>
    <name evidence="10" type="primary">trmFO</name>
    <name evidence="13" type="ORF">HNQ39_001945</name>
</gene>
<dbReference type="AlphaFoldDB" id="A0A7W9SQ60"/>
<comment type="cofactor">
    <cofactor evidence="1 10">
        <name>FAD</name>
        <dbReference type="ChEBI" id="CHEBI:57692"/>
    </cofactor>
</comment>
<dbReference type="EC" id="2.1.1.74" evidence="10"/>
<accession>A0A7W9SQ60</accession>
<dbReference type="PANTHER" id="PTHR11806">
    <property type="entry name" value="GLUCOSE INHIBITED DIVISION PROTEIN A"/>
    <property type="match status" value="1"/>
</dbReference>
<comment type="catalytic activity">
    <reaction evidence="10">
        <text>uridine(54) in tRNA + (6R)-5,10-methylene-5,6,7,8-tetrahydrofolate + NADPH + H(+) = 5-methyluridine(54) in tRNA + (6S)-5,6,7,8-tetrahydrofolate + NADP(+)</text>
        <dbReference type="Rhea" id="RHEA:62372"/>
        <dbReference type="Rhea" id="RHEA-COMP:10167"/>
        <dbReference type="Rhea" id="RHEA-COMP:10193"/>
        <dbReference type="ChEBI" id="CHEBI:15378"/>
        <dbReference type="ChEBI" id="CHEBI:15636"/>
        <dbReference type="ChEBI" id="CHEBI:57453"/>
        <dbReference type="ChEBI" id="CHEBI:57783"/>
        <dbReference type="ChEBI" id="CHEBI:58349"/>
        <dbReference type="ChEBI" id="CHEBI:65315"/>
        <dbReference type="ChEBI" id="CHEBI:74447"/>
        <dbReference type="EC" id="2.1.1.74"/>
    </reaction>
</comment>
<evidence type="ECO:0000256" key="11">
    <source>
        <dbReference type="SAM" id="MobiDB-lite"/>
    </source>
</evidence>
<comment type="caution">
    <text evidence="13">The sequence shown here is derived from an EMBL/GenBank/DDBJ whole genome shotgun (WGS) entry which is preliminary data.</text>
</comment>
<keyword evidence="9 10" id="KW-0520">NAD</keyword>
<dbReference type="EMBL" id="JACHGW010000002">
    <property type="protein sequence ID" value="MBB6050154.1"/>
    <property type="molecule type" value="Genomic_DNA"/>
</dbReference>
<sequence length="443" mass="48577">MSFDVTVIGAGMAGSEAAWQAAQRGAKVRLVEMRPKKLTPAHQSDKAAEIVCSNSFKSNHISNASGLLKDEMRKLDSLIVSCADATSVPAGEALAVDREAFSELVTERLLAHPSIEFVRDEATEIPGEGKVIIASGPLTSDALAAQIGQLTGRYDLYFYDAVAPIVDASTIDYTKVFRASRRGKGLEADTSDDAAYLNCPMNKEEYTALWQAITEAELAPVHDFEDIKYFEACLPVEELARRGERTLSFGPLKPVGLEDPRTGRRPWAVVQLRQENKAGTLYNLVGFQTRMKWGAQKKVLQLIPGLENAEFVRFGVMHRNTYIHSPSLLDATLALKSDPRIRFAGQIVGVEGYLESAAMGLIAGLNSSRETPIIFPQSTSLGCLTHYVAHYEGKPKDFAPMNANWGMMPPLEGDRIRDKKERGRAMAARGQADFDKAREQVGL</sequence>
<dbReference type="Proteomes" id="UP000520814">
    <property type="component" value="Unassembled WGS sequence"/>
</dbReference>
<reference evidence="13 14" key="1">
    <citation type="submission" date="2020-08" db="EMBL/GenBank/DDBJ databases">
        <title>Genomic Encyclopedia of Type Strains, Phase IV (KMG-IV): sequencing the most valuable type-strain genomes for metagenomic binning, comparative biology and taxonomic classification.</title>
        <authorList>
            <person name="Goeker M."/>
        </authorList>
    </citation>
    <scope>NUCLEOTIDE SEQUENCE [LARGE SCALE GENOMIC DNA]</scope>
    <source>
        <strain evidence="13 14">DSM 23562</strain>
    </source>
</reference>
<keyword evidence="7 10" id="KW-0274">FAD</keyword>
<dbReference type="GO" id="GO:0030488">
    <property type="term" value="P:tRNA methylation"/>
    <property type="evidence" value="ECO:0007669"/>
    <property type="project" value="TreeGrafter"/>
</dbReference>
<evidence type="ECO:0000313" key="14">
    <source>
        <dbReference type="Proteomes" id="UP000520814"/>
    </source>
</evidence>
<feature type="compositionally biased region" description="Basic and acidic residues" evidence="11">
    <location>
        <begin position="432"/>
        <end position="443"/>
    </location>
</feature>
<evidence type="ECO:0000256" key="8">
    <source>
        <dbReference type="ARBA" id="ARBA00022857"/>
    </source>
</evidence>
<keyword evidence="6 10" id="KW-0819">tRNA processing</keyword>
<dbReference type="InterPro" id="IPR002218">
    <property type="entry name" value="MnmG-rel"/>
</dbReference>
<feature type="binding site" evidence="10">
    <location>
        <begin position="9"/>
        <end position="14"/>
    </location>
    <ligand>
        <name>FAD</name>
        <dbReference type="ChEBI" id="CHEBI:57692"/>
    </ligand>
</feature>
<evidence type="ECO:0000256" key="4">
    <source>
        <dbReference type="ARBA" id="ARBA00022630"/>
    </source>
</evidence>
<evidence type="ECO:0000256" key="6">
    <source>
        <dbReference type="ARBA" id="ARBA00022694"/>
    </source>
</evidence>
<dbReference type="HAMAP" id="MF_01037">
    <property type="entry name" value="TrmFO"/>
    <property type="match status" value="1"/>
</dbReference>
<proteinExistence type="inferred from homology"/>
<dbReference type="InterPro" id="IPR040131">
    <property type="entry name" value="MnmG_N"/>
</dbReference>
<dbReference type="GO" id="GO:0047151">
    <property type="term" value="F:tRNA (uracil(54)-C5)-methyltransferase activity, 5,10-methylenetetrahydrofolate-dependent"/>
    <property type="evidence" value="ECO:0007669"/>
    <property type="project" value="UniProtKB-UniRule"/>
</dbReference>
<evidence type="ECO:0000256" key="1">
    <source>
        <dbReference type="ARBA" id="ARBA00001974"/>
    </source>
</evidence>
<evidence type="ECO:0000256" key="9">
    <source>
        <dbReference type="ARBA" id="ARBA00023027"/>
    </source>
</evidence>
<dbReference type="SUPFAM" id="SSF51905">
    <property type="entry name" value="FAD/NAD(P)-binding domain"/>
    <property type="match status" value="1"/>
</dbReference>
<dbReference type="NCBIfam" id="TIGR00137">
    <property type="entry name" value="gid_trmFO"/>
    <property type="match status" value="1"/>
</dbReference>
<evidence type="ECO:0000256" key="5">
    <source>
        <dbReference type="ARBA" id="ARBA00022679"/>
    </source>
</evidence>
<evidence type="ECO:0000256" key="3">
    <source>
        <dbReference type="ARBA" id="ARBA00022603"/>
    </source>
</evidence>
<dbReference type="NCBIfam" id="NF003739">
    <property type="entry name" value="PRK05335.1"/>
    <property type="match status" value="1"/>
</dbReference>
<organism evidence="13 14">
    <name type="scientific">Armatimonas rosea</name>
    <dbReference type="NCBI Taxonomy" id="685828"/>
    <lineage>
        <taxon>Bacteria</taxon>
        <taxon>Bacillati</taxon>
        <taxon>Armatimonadota</taxon>
        <taxon>Armatimonadia</taxon>
        <taxon>Armatimonadales</taxon>
        <taxon>Armatimonadaceae</taxon>
        <taxon>Armatimonas</taxon>
    </lineage>
</organism>
<evidence type="ECO:0000256" key="7">
    <source>
        <dbReference type="ARBA" id="ARBA00022827"/>
    </source>
</evidence>
<dbReference type="PRINTS" id="PR00411">
    <property type="entry name" value="PNDRDTASEI"/>
</dbReference>
<evidence type="ECO:0000256" key="2">
    <source>
        <dbReference type="ARBA" id="ARBA00022490"/>
    </source>
</evidence>
<dbReference type="InterPro" id="IPR036188">
    <property type="entry name" value="FAD/NAD-bd_sf"/>
</dbReference>
<dbReference type="GO" id="GO:0050660">
    <property type="term" value="F:flavin adenine dinucleotide binding"/>
    <property type="evidence" value="ECO:0007669"/>
    <property type="project" value="UniProtKB-UniRule"/>
</dbReference>
<protein>
    <recommendedName>
        <fullName evidence="10">Methylenetetrahydrofolate--tRNA-(uracil-5-)-methyltransferase TrmFO</fullName>
        <ecNumber evidence="10">2.1.1.74</ecNumber>
    </recommendedName>
    <alternativeName>
        <fullName evidence="10">Folate-dependent tRNA (uracil-5-)-methyltransferase</fullName>
    </alternativeName>
    <alternativeName>
        <fullName evidence="10">Folate-dependent tRNA(M-5-U54)-methyltransferase</fullName>
    </alternativeName>
</protein>
<keyword evidence="14" id="KW-1185">Reference proteome</keyword>
<dbReference type="GO" id="GO:0002098">
    <property type="term" value="P:tRNA wobble uridine modification"/>
    <property type="evidence" value="ECO:0007669"/>
    <property type="project" value="TreeGrafter"/>
</dbReference>
<comment type="subcellular location">
    <subcellularLocation>
        <location evidence="10">Cytoplasm</location>
    </subcellularLocation>
</comment>
<dbReference type="Gene3D" id="3.50.50.60">
    <property type="entry name" value="FAD/NAD(P)-binding domain"/>
    <property type="match status" value="2"/>
</dbReference>
<keyword evidence="3 10" id="KW-0489">Methyltransferase</keyword>
<evidence type="ECO:0000256" key="10">
    <source>
        <dbReference type="HAMAP-Rule" id="MF_01037"/>
    </source>
</evidence>
<comment type="catalytic activity">
    <reaction evidence="10">
        <text>uridine(54) in tRNA + (6R)-5,10-methylene-5,6,7,8-tetrahydrofolate + NADH + H(+) = 5-methyluridine(54) in tRNA + (6S)-5,6,7,8-tetrahydrofolate + NAD(+)</text>
        <dbReference type="Rhea" id="RHEA:16873"/>
        <dbReference type="Rhea" id="RHEA-COMP:10167"/>
        <dbReference type="Rhea" id="RHEA-COMP:10193"/>
        <dbReference type="ChEBI" id="CHEBI:15378"/>
        <dbReference type="ChEBI" id="CHEBI:15636"/>
        <dbReference type="ChEBI" id="CHEBI:57453"/>
        <dbReference type="ChEBI" id="CHEBI:57540"/>
        <dbReference type="ChEBI" id="CHEBI:57945"/>
        <dbReference type="ChEBI" id="CHEBI:65315"/>
        <dbReference type="ChEBI" id="CHEBI:74447"/>
        <dbReference type="EC" id="2.1.1.74"/>
    </reaction>
</comment>
<dbReference type="Pfam" id="PF01134">
    <property type="entry name" value="GIDA"/>
    <property type="match status" value="1"/>
</dbReference>
<keyword evidence="8 10" id="KW-0521">NADP</keyword>
<evidence type="ECO:0000313" key="13">
    <source>
        <dbReference type="EMBL" id="MBB6050154.1"/>
    </source>
</evidence>
<name>A0A7W9SQ60_ARMRO</name>
<feature type="domain" description="MnmG N-terminal" evidence="12">
    <location>
        <begin position="4"/>
        <end position="370"/>
    </location>
</feature>
<dbReference type="InterPro" id="IPR004417">
    <property type="entry name" value="TrmFO"/>
</dbReference>
<comment type="function">
    <text evidence="10">Catalyzes the folate-dependent formation of 5-methyl-uridine at position 54 (M-5-U54) in all tRNAs.</text>
</comment>
<dbReference type="GO" id="GO:0005829">
    <property type="term" value="C:cytosol"/>
    <property type="evidence" value="ECO:0007669"/>
    <property type="project" value="TreeGrafter"/>
</dbReference>
<dbReference type="PANTHER" id="PTHR11806:SF2">
    <property type="entry name" value="METHYLENETETRAHYDROFOLATE--TRNA-(URACIL-5-)-METHYLTRANSFERASE TRMFO"/>
    <property type="match status" value="1"/>
</dbReference>
<keyword evidence="4 10" id="KW-0285">Flavoprotein</keyword>
<keyword evidence="2 10" id="KW-0963">Cytoplasm</keyword>